<sequence length="114" mass="11834">MLLRMVVGTVARPVVLAAAADAPALPHAPVVPLVGDALARRRARALAGGAGPPAGREVDRVRLVLECGGRGVSLMVEGDGLLEVVDHLLLLGLWRDSVVVLEDVVRLLLRGVVG</sequence>
<evidence type="ECO:0000256" key="1">
    <source>
        <dbReference type="SAM" id="SignalP"/>
    </source>
</evidence>
<evidence type="ECO:0000313" key="3">
    <source>
        <dbReference type="Proteomes" id="UP000774617"/>
    </source>
</evidence>
<gene>
    <name evidence="2" type="ORF">B0J12DRAFT_655902</name>
</gene>
<evidence type="ECO:0000313" key="2">
    <source>
        <dbReference type="EMBL" id="KAH7055849.1"/>
    </source>
</evidence>
<evidence type="ECO:0008006" key="4">
    <source>
        <dbReference type="Google" id="ProtNLM"/>
    </source>
</evidence>
<proteinExistence type="predicted"/>
<name>A0ABQ8GH91_9PEZI</name>
<dbReference type="EMBL" id="JAGTJR010000008">
    <property type="protein sequence ID" value="KAH7055849.1"/>
    <property type="molecule type" value="Genomic_DNA"/>
</dbReference>
<accession>A0ABQ8GH91</accession>
<protein>
    <recommendedName>
        <fullName evidence="4">Secreted protein</fullName>
    </recommendedName>
</protein>
<feature type="chain" id="PRO_5046496802" description="Secreted protein" evidence="1">
    <location>
        <begin position="18"/>
        <end position="114"/>
    </location>
</feature>
<organism evidence="2 3">
    <name type="scientific">Macrophomina phaseolina</name>
    <dbReference type="NCBI Taxonomy" id="35725"/>
    <lineage>
        <taxon>Eukaryota</taxon>
        <taxon>Fungi</taxon>
        <taxon>Dikarya</taxon>
        <taxon>Ascomycota</taxon>
        <taxon>Pezizomycotina</taxon>
        <taxon>Dothideomycetes</taxon>
        <taxon>Dothideomycetes incertae sedis</taxon>
        <taxon>Botryosphaeriales</taxon>
        <taxon>Botryosphaeriaceae</taxon>
        <taxon>Macrophomina</taxon>
    </lineage>
</organism>
<comment type="caution">
    <text evidence="2">The sequence shown here is derived from an EMBL/GenBank/DDBJ whole genome shotgun (WGS) entry which is preliminary data.</text>
</comment>
<feature type="signal peptide" evidence="1">
    <location>
        <begin position="1"/>
        <end position="17"/>
    </location>
</feature>
<reference evidence="2 3" key="1">
    <citation type="journal article" date="2021" name="Nat. Commun.">
        <title>Genetic determinants of endophytism in the Arabidopsis root mycobiome.</title>
        <authorList>
            <person name="Mesny F."/>
            <person name="Miyauchi S."/>
            <person name="Thiergart T."/>
            <person name="Pickel B."/>
            <person name="Atanasova L."/>
            <person name="Karlsson M."/>
            <person name="Huettel B."/>
            <person name="Barry K.W."/>
            <person name="Haridas S."/>
            <person name="Chen C."/>
            <person name="Bauer D."/>
            <person name="Andreopoulos W."/>
            <person name="Pangilinan J."/>
            <person name="LaButti K."/>
            <person name="Riley R."/>
            <person name="Lipzen A."/>
            <person name="Clum A."/>
            <person name="Drula E."/>
            <person name="Henrissat B."/>
            <person name="Kohler A."/>
            <person name="Grigoriev I.V."/>
            <person name="Martin F.M."/>
            <person name="Hacquard S."/>
        </authorList>
    </citation>
    <scope>NUCLEOTIDE SEQUENCE [LARGE SCALE GENOMIC DNA]</scope>
    <source>
        <strain evidence="2 3">MPI-SDFR-AT-0080</strain>
    </source>
</reference>
<keyword evidence="3" id="KW-1185">Reference proteome</keyword>
<keyword evidence="1" id="KW-0732">Signal</keyword>
<dbReference type="Proteomes" id="UP000774617">
    <property type="component" value="Unassembled WGS sequence"/>
</dbReference>